<sequence length="108" mass="11534">MAASALAAGPEYNTDRQPSPEVAPGIYGKTLSQVTSKFNLSIGGYVKLDYAYNSVNLGPNGAITPFSGAIPSKAITGTGANSAQFANQEQSLCSTTRLWWPKLKRHKW</sequence>
<dbReference type="EMBL" id="VLLN01000026">
    <property type="protein sequence ID" value="TWJ16572.1"/>
    <property type="molecule type" value="Genomic_DNA"/>
</dbReference>
<gene>
    <name evidence="2" type="ORF">JN12_03327</name>
</gene>
<proteinExistence type="predicted"/>
<accession>A0A562VFA5</accession>
<comment type="caution">
    <text evidence="2">The sequence shown here is derived from an EMBL/GenBank/DDBJ whole genome shotgun (WGS) entry which is preliminary data.</text>
</comment>
<name>A0A562VFA5_9BACT</name>
<reference evidence="2 3" key="1">
    <citation type="submission" date="2019-07" db="EMBL/GenBank/DDBJ databases">
        <title>Genomic Encyclopedia of Archaeal and Bacterial Type Strains, Phase II (KMG-II): from individual species to whole genera.</title>
        <authorList>
            <person name="Goeker M."/>
        </authorList>
    </citation>
    <scope>NUCLEOTIDE SEQUENCE [LARGE SCALE GENOMIC DNA]</scope>
    <source>
        <strain evidence="2 3">ATCC BAA-1139</strain>
    </source>
</reference>
<dbReference type="AlphaFoldDB" id="A0A562VFA5"/>
<feature type="region of interest" description="Disordered" evidence="1">
    <location>
        <begin position="1"/>
        <end position="24"/>
    </location>
</feature>
<evidence type="ECO:0000313" key="3">
    <source>
        <dbReference type="Proteomes" id="UP000319449"/>
    </source>
</evidence>
<dbReference type="Proteomes" id="UP000319449">
    <property type="component" value="Unassembled WGS sequence"/>
</dbReference>
<organism evidence="2 3">
    <name type="scientific">Geobacter argillaceus</name>
    <dbReference type="NCBI Taxonomy" id="345631"/>
    <lineage>
        <taxon>Bacteria</taxon>
        <taxon>Pseudomonadati</taxon>
        <taxon>Thermodesulfobacteriota</taxon>
        <taxon>Desulfuromonadia</taxon>
        <taxon>Geobacterales</taxon>
        <taxon>Geobacteraceae</taxon>
        <taxon>Geobacter</taxon>
    </lineage>
</organism>
<evidence type="ECO:0000313" key="2">
    <source>
        <dbReference type="EMBL" id="TWJ16572.1"/>
    </source>
</evidence>
<keyword evidence="3" id="KW-1185">Reference proteome</keyword>
<evidence type="ECO:0000256" key="1">
    <source>
        <dbReference type="SAM" id="MobiDB-lite"/>
    </source>
</evidence>
<protein>
    <submittedName>
        <fullName evidence="2">Uncharacterized protein</fullName>
    </submittedName>
</protein>